<dbReference type="GO" id="GO:0004497">
    <property type="term" value="F:monooxygenase activity"/>
    <property type="evidence" value="ECO:0007669"/>
    <property type="project" value="UniProtKB-KW"/>
</dbReference>
<dbReference type="EMBL" id="PYZH01000010">
    <property type="protein sequence ID" value="PTF16311.1"/>
    <property type="molecule type" value="Genomic_DNA"/>
</dbReference>
<evidence type="ECO:0000256" key="1">
    <source>
        <dbReference type="ARBA" id="ARBA00009267"/>
    </source>
</evidence>
<dbReference type="Proteomes" id="UP000242088">
    <property type="component" value="Unassembled WGS sequence"/>
</dbReference>
<evidence type="ECO:0000313" key="7">
    <source>
        <dbReference type="EMBL" id="PTF16311.1"/>
    </source>
</evidence>
<protein>
    <recommendedName>
        <fullName evidence="2">Signal transduction protein TRAP</fullName>
    </recommendedName>
    <alternativeName>
        <fullName evidence="3">Target of RNAIII-activating protein</fullName>
    </alternativeName>
</protein>
<dbReference type="Gene3D" id="3.30.70.100">
    <property type="match status" value="1"/>
</dbReference>
<feature type="domain" description="ABM" evidence="4">
    <location>
        <begin position="45"/>
        <end position="133"/>
    </location>
</feature>
<dbReference type="InterPro" id="IPR011008">
    <property type="entry name" value="Dimeric_a/b-barrel"/>
</dbReference>
<comment type="caution">
    <text evidence="7">The sequence shown here is derived from an EMBL/GenBank/DDBJ whole genome shotgun (WGS) entry which is preliminary data.</text>
</comment>
<evidence type="ECO:0000256" key="2">
    <source>
        <dbReference type="ARBA" id="ARBA00018486"/>
    </source>
</evidence>
<evidence type="ECO:0000313" key="9">
    <source>
        <dbReference type="Proteomes" id="UP000242547"/>
    </source>
</evidence>
<dbReference type="InterPro" id="IPR007138">
    <property type="entry name" value="ABM_dom"/>
</dbReference>
<accession>A0A2K4DMQ4</accession>
<dbReference type="AlphaFoldDB" id="A0A2K4DMQ4"/>
<dbReference type="Pfam" id="PF03992">
    <property type="entry name" value="ABM"/>
    <property type="match status" value="1"/>
</dbReference>
<dbReference type="EMBL" id="PYZL01000007">
    <property type="protein sequence ID" value="PTE74294.1"/>
    <property type="molecule type" value="Genomic_DNA"/>
</dbReference>
<comment type="similarity">
    <text evidence="1">Belongs to the TRAP family.</text>
</comment>
<evidence type="ECO:0000313" key="6">
    <source>
        <dbReference type="EMBL" id="PTF14895.1"/>
    </source>
</evidence>
<gene>
    <name evidence="5" type="ORF">BUY44_01930</name>
    <name evidence="6" type="ORF">BUY47_02530</name>
    <name evidence="7" type="ORF">BUY48_02760</name>
</gene>
<dbReference type="PANTHER" id="PTHR34474">
    <property type="entry name" value="SIGNAL TRANSDUCTION PROTEIN TRAP"/>
    <property type="match status" value="1"/>
</dbReference>
<evidence type="ECO:0000259" key="4">
    <source>
        <dbReference type="PROSITE" id="PS51725"/>
    </source>
</evidence>
<sequence length="157" mass="18739">MILNDSYKTYVIEEITDQEIAIKKNNDLHHYNVLEAINDLSNDSFCVLNHLFVNDEMEHQFEKKFLERPKYLQEEPGFKALRFLRPESLERHYIILTLWESRQAFYDWQNSTAYSKTHKKRGTKEGVDRDIVNRDLSYNVRIELAGLESKVDLAHIF</sequence>
<reference evidence="7" key="3">
    <citation type="submission" date="2018-03" db="EMBL/GenBank/DDBJ databases">
        <authorList>
            <person name="Keele B.F."/>
        </authorList>
    </citation>
    <scope>NUCLEOTIDE SEQUENCE</scope>
    <source>
        <strain evidence="7">SNUC 4143</strain>
        <strain evidence="5">SNUC 761</strain>
    </source>
</reference>
<dbReference type="PROSITE" id="PS51725">
    <property type="entry name" value="ABM"/>
    <property type="match status" value="1"/>
</dbReference>
<dbReference type="GeneID" id="48887010"/>
<evidence type="ECO:0000313" key="5">
    <source>
        <dbReference type="EMBL" id="PTE74294.1"/>
    </source>
</evidence>
<dbReference type="EMBL" id="PYZI01000002">
    <property type="protein sequence ID" value="PTF14895.1"/>
    <property type="molecule type" value="Genomic_DNA"/>
</dbReference>
<evidence type="ECO:0000256" key="3">
    <source>
        <dbReference type="ARBA" id="ARBA00032861"/>
    </source>
</evidence>
<reference evidence="6" key="2">
    <citation type="submission" date="2018-03" db="EMBL/GenBank/DDBJ databases">
        <authorList>
            <person name="Naushad S."/>
        </authorList>
    </citation>
    <scope>NUCLEOTIDE SEQUENCE</scope>
    <source>
        <strain evidence="6">SNUC 1409</strain>
    </source>
</reference>
<dbReference type="Proteomes" id="UP000243350">
    <property type="component" value="Unassembled WGS sequence"/>
</dbReference>
<organism evidence="7 10">
    <name type="scientific">Staphylococcus devriesei</name>
    <dbReference type="NCBI Taxonomy" id="586733"/>
    <lineage>
        <taxon>Bacteria</taxon>
        <taxon>Bacillati</taxon>
        <taxon>Bacillota</taxon>
        <taxon>Bacilli</taxon>
        <taxon>Bacillales</taxon>
        <taxon>Staphylococcaceae</taxon>
        <taxon>Staphylococcus</taxon>
    </lineage>
</organism>
<dbReference type="RefSeq" id="WP_103166522.1">
    <property type="nucleotide sequence ID" value="NZ_JAHCOY010000002.1"/>
</dbReference>
<keyword evidence="7" id="KW-0503">Monooxygenase</keyword>
<evidence type="ECO:0000313" key="10">
    <source>
        <dbReference type="Proteomes" id="UP000243350"/>
    </source>
</evidence>
<dbReference type="SUPFAM" id="SSF54909">
    <property type="entry name" value="Dimeric alpha+beta barrel"/>
    <property type="match status" value="1"/>
</dbReference>
<name>A0A2K4DMQ4_9STAP</name>
<dbReference type="PANTHER" id="PTHR34474:SF2">
    <property type="entry name" value="SIGNAL TRANSDUCTION PROTEIN TRAP"/>
    <property type="match status" value="1"/>
</dbReference>
<proteinExistence type="inferred from homology"/>
<keyword evidence="7" id="KW-0560">Oxidoreductase</keyword>
<reference evidence="8 9" key="1">
    <citation type="journal article" date="2016" name="Front. Microbiol.">
        <title>Comprehensive Phylogenetic Analysis of Bovine Non-aureus Staphylococci Species Based on Whole-Genome Sequencing.</title>
        <authorList>
            <person name="Naushad S."/>
            <person name="Barkema H.W."/>
            <person name="Luby C."/>
            <person name="Condas L.A."/>
            <person name="Nobrega D.B."/>
            <person name="Carson D.A."/>
            <person name="De Buck J."/>
        </authorList>
    </citation>
    <scope>NUCLEOTIDE SEQUENCE [LARGE SCALE GENOMIC DNA]</scope>
    <source>
        <strain evidence="6 8">SNUC 1409</strain>
        <strain evidence="7 10">SNUC 4143</strain>
        <strain evidence="5 9">SNUC 761</strain>
    </source>
</reference>
<dbReference type="InterPro" id="IPR050404">
    <property type="entry name" value="Heme-degrading_MO"/>
</dbReference>
<dbReference type="OrthoDB" id="2352283at2"/>
<evidence type="ECO:0000313" key="8">
    <source>
        <dbReference type="Proteomes" id="UP000242088"/>
    </source>
</evidence>
<dbReference type="Proteomes" id="UP000242547">
    <property type="component" value="Unassembled WGS sequence"/>
</dbReference>
<keyword evidence="8" id="KW-1185">Reference proteome</keyword>